<dbReference type="RefSeq" id="WP_093555781.1">
    <property type="nucleotide sequence ID" value="NZ_FPBO01000009.1"/>
</dbReference>
<dbReference type="EMBL" id="FPBO01000009">
    <property type="protein sequence ID" value="SFU77597.1"/>
    <property type="molecule type" value="Genomic_DNA"/>
</dbReference>
<dbReference type="PROSITE" id="PS51257">
    <property type="entry name" value="PROKAR_LIPOPROTEIN"/>
    <property type="match status" value="1"/>
</dbReference>
<dbReference type="STRING" id="1035707.SAMN05216552_1009130"/>
<evidence type="ECO:0000313" key="3">
    <source>
        <dbReference type="Proteomes" id="UP000199391"/>
    </source>
</evidence>
<accession>A0A1I7IXA5</accession>
<sequence>MALQFKNAAPLACALVLGLGMALGGCASAPPPAARLGLKLPPAELGATVAVQQHLRVERNGRSDELDVAMEIDPQRIELVGLALGQRVLSLSYDGKELQTWRHVMLPSQVRAEDVLEDVQLTLWPAESIRAALPAGWRVEDQGLRRTVTLEGQPVMVIDYASMPRWSGTVVLENLRYRYRLTIQFEPSGEGQQ</sequence>
<reference evidence="3" key="1">
    <citation type="submission" date="2016-10" db="EMBL/GenBank/DDBJ databases">
        <authorList>
            <person name="Varghese N."/>
            <person name="Submissions S."/>
        </authorList>
    </citation>
    <scope>NUCLEOTIDE SEQUENCE [LARGE SCALE GENOMIC DNA]</scope>
    <source>
        <strain evidence="3">CGMCC 1.11014</strain>
    </source>
</reference>
<feature type="chain" id="PRO_5011454090" description="DUF3261 domain-containing protein" evidence="1">
    <location>
        <begin position="30"/>
        <end position="193"/>
    </location>
</feature>
<proteinExistence type="predicted"/>
<dbReference type="Proteomes" id="UP000199391">
    <property type="component" value="Unassembled WGS sequence"/>
</dbReference>
<gene>
    <name evidence="2" type="ORF">SAMN05216552_1009130</name>
</gene>
<keyword evidence="1" id="KW-0732">Signal</keyword>
<protein>
    <recommendedName>
        <fullName evidence="4">DUF3261 domain-containing protein</fullName>
    </recommendedName>
</protein>
<evidence type="ECO:0000313" key="2">
    <source>
        <dbReference type="EMBL" id="SFU77597.1"/>
    </source>
</evidence>
<dbReference type="InterPro" id="IPR021675">
    <property type="entry name" value="DUF3261"/>
</dbReference>
<dbReference type="OrthoDB" id="6228084at2"/>
<dbReference type="AlphaFoldDB" id="A0A1I7IXA5"/>
<keyword evidence="3" id="KW-1185">Reference proteome</keyword>
<evidence type="ECO:0000256" key="1">
    <source>
        <dbReference type="SAM" id="SignalP"/>
    </source>
</evidence>
<dbReference type="Pfam" id="PF11659">
    <property type="entry name" value="DUF3261"/>
    <property type="match status" value="1"/>
</dbReference>
<name>A0A1I7IXA5_9BURK</name>
<organism evidence="2 3">
    <name type="scientific">Pseudoduganella namucuonensis</name>
    <dbReference type="NCBI Taxonomy" id="1035707"/>
    <lineage>
        <taxon>Bacteria</taxon>
        <taxon>Pseudomonadati</taxon>
        <taxon>Pseudomonadota</taxon>
        <taxon>Betaproteobacteria</taxon>
        <taxon>Burkholderiales</taxon>
        <taxon>Oxalobacteraceae</taxon>
        <taxon>Telluria group</taxon>
        <taxon>Pseudoduganella</taxon>
    </lineage>
</organism>
<feature type="signal peptide" evidence="1">
    <location>
        <begin position="1"/>
        <end position="29"/>
    </location>
</feature>
<evidence type="ECO:0008006" key="4">
    <source>
        <dbReference type="Google" id="ProtNLM"/>
    </source>
</evidence>